<dbReference type="GO" id="GO:0016709">
    <property type="term" value="F:oxidoreductase activity, acting on paired donors, with incorporation or reduction of molecular oxygen, NAD(P)H as one donor, and incorporation of one atom of oxygen"/>
    <property type="evidence" value="ECO:0007669"/>
    <property type="project" value="UniProtKB-ARBA"/>
</dbReference>
<proteinExistence type="predicted"/>
<reference evidence="5 6" key="1">
    <citation type="submission" date="2020-03" db="EMBL/GenBank/DDBJ databases">
        <title>Whole genome shotgun sequence of Phytohabitans rumicis NBRC 108638.</title>
        <authorList>
            <person name="Komaki H."/>
            <person name="Tamura T."/>
        </authorList>
    </citation>
    <scope>NUCLEOTIDE SEQUENCE [LARGE SCALE GENOMIC DNA]</scope>
    <source>
        <strain evidence="5 6">NBRC 108638</strain>
    </source>
</reference>
<keyword evidence="6" id="KW-1185">Reference proteome</keyword>
<dbReference type="Pfam" id="PF01494">
    <property type="entry name" value="FAD_binding_3"/>
    <property type="match status" value="1"/>
</dbReference>
<gene>
    <name evidence="5" type="ORF">Prum_092120</name>
</gene>
<feature type="domain" description="FAD-binding" evidence="4">
    <location>
        <begin position="3"/>
        <end position="349"/>
    </location>
</feature>
<evidence type="ECO:0000313" key="6">
    <source>
        <dbReference type="Proteomes" id="UP000482960"/>
    </source>
</evidence>
<dbReference type="RefSeq" id="WP_281369107.1">
    <property type="nucleotide sequence ID" value="NZ_BAABJB010000021.1"/>
</dbReference>
<sequence length="512" mass="55688">MIEADVIIVGAGPTGLMLAAELRLAGVRPLVLERLPQRRDTPKAGGLGGQILQLLRCRGLLERFEAACTGPVPAPRFPFGGVHLDFTQLADPPMHALPLPQQQLEQLLGERADELGVDIRRGHEVIGVSQDDAAVTVDVRGPDGPYRVIARYLVGCDGARSRVRDWAGIPFPGTTYPEVNRLAQVTLPETVSVRGNGDLDVPGFGTIRAGFTRTGQGLLGVGSSPASKVVSLYTIEDETTEYDDDTPMTVTELQDSIRRVLGADLPVGEPIRLSRFTFKARQAERYRDGRILLAGDAAHLFPATGVALNAGMLDAVNLAWKLAADIHGQAPAGLLDTYHDERHFAGTRTMLHTRAQVALRRGHDPAADALREVFQELLADEQPLRRMGALVAGTDIRYPMPGSHHHALAGTFTPNLTLHTDQGITSVAELMHPARPILLDLADRPDLRRTTRDWQDRVDIHTAKTDQRPADVLLIRPDAHIAWAATLDEPDDTAAPALREALSGWFGTPRIR</sequence>
<dbReference type="SUPFAM" id="SSF51905">
    <property type="entry name" value="FAD/NAD(P)-binding domain"/>
    <property type="match status" value="1"/>
</dbReference>
<organism evidence="5 6">
    <name type="scientific">Phytohabitans rumicis</name>
    <dbReference type="NCBI Taxonomy" id="1076125"/>
    <lineage>
        <taxon>Bacteria</taxon>
        <taxon>Bacillati</taxon>
        <taxon>Actinomycetota</taxon>
        <taxon>Actinomycetes</taxon>
        <taxon>Micromonosporales</taxon>
        <taxon>Micromonosporaceae</taxon>
    </lineage>
</organism>
<comment type="cofactor">
    <cofactor evidence="1">
        <name>FAD</name>
        <dbReference type="ChEBI" id="CHEBI:57692"/>
    </cofactor>
</comment>
<dbReference type="AlphaFoldDB" id="A0A6V8LJ40"/>
<dbReference type="Proteomes" id="UP000482960">
    <property type="component" value="Unassembled WGS sequence"/>
</dbReference>
<dbReference type="PANTHER" id="PTHR43004:SF19">
    <property type="entry name" value="BINDING MONOOXYGENASE, PUTATIVE (JCVI)-RELATED"/>
    <property type="match status" value="1"/>
</dbReference>
<dbReference type="Gene3D" id="3.30.70.2450">
    <property type="match status" value="1"/>
</dbReference>
<evidence type="ECO:0000256" key="1">
    <source>
        <dbReference type="ARBA" id="ARBA00001974"/>
    </source>
</evidence>
<accession>A0A6V8LJ40</accession>
<dbReference type="PRINTS" id="PR00420">
    <property type="entry name" value="RNGMNOXGNASE"/>
</dbReference>
<reference evidence="5 6" key="2">
    <citation type="submission" date="2020-03" db="EMBL/GenBank/DDBJ databases">
        <authorList>
            <person name="Ichikawa N."/>
            <person name="Kimura A."/>
            <person name="Kitahashi Y."/>
            <person name="Uohara A."/>
        </authorList>
    </citation>
    <scope>NUCLEOTIDE SEQUENCE [LARGE SCALE GENOMIC DNA]</scope>
    <source>
        <strain evidence="5 6">NBRC 108638</strain>
    </source>
</reference>
<dbReference type="EMBL" id="BLPG01000001">
    <property type="protein sequence ID" value="GFJ95570.1"/>
    <property type="molecule type" value="Genomic_DNA"/>
</dbReference>
<keyword evidence="2" id="KW-0285">Flavoprotein</keyword>
<dbReference type="Gene3D" id="3.40.30.120">
    <property type="match status" value="1"/>
</dbReference>
<dbReference type="Pfam" id="PF21274">
    <property type="entry name" value="Rng_hyd_C"/>
    <property type="match status" value="1"/>
</dbReference>
<evidence type="ECO:0000256" key="3">
    <source>
        <dbReference type="ARBA" id="ARBA00022827"/>
    </source>
</evidence>
<protein>
    <submittedName>
        <fullName evidence="5">FAD-dependent oxidoreductase</fullName>
    </submittedName>
</protein>
<keyword evidence="3" id="KW-0274">FAD</keyword>
<dbReference type="InterPro" id="IPR050641">
    <property type="entry name" value="RIFMO-like"/>
</dbReference>
<evidence type="ECO:0000259" key="4">
    <source>
        <dbReference type="Pfam" id="PF01494"/>
    </source>
</evidence>
<comment type="caution">
    <text evidence="5">The sequence shown here is derived from an EMBL/GenBank/DDBJ whole genome shotgun (WGS) entry which is preliminary data.</text>
</comment>
<dbReference type="InterPro" id="IPR002938">
    <property type="entry name" value="FAD-bd"/>
</dbReference>
<dbReference type="InterPro" id="IPR036188">
    <property type="entry name" value="FAD/NAD-bd_sf"/>
</dbReference>
<evidence type="ECO:0000313" key="5">
    <source>
        <dbReference type="EMBL" id="GFJ95570.1"/>
    </source>
</evidence>
<dbReference type="Gene3D" id="3.50.50.60">
    <property type="entry name" value="FAD/NAD(P)-binding domain"/>
    <property type="match status" value="1"/>
</dbReference>
<dbReference type="GO" id="GO:0071949">
    <property type="term" value="F:FAD binding"/>
    <property type="evidence" value="ECO:0007669"/>
    <property type="project" value="InterPro"/>
</dbReference>
<dbReference type="PANTHER" id="PTHR43004">
    <property type="entry name" value="TRK SYSTEM POTASSIUM UPTAKE PROTEIN"/>
    <property type="match status" value="1"/>
</dbReference>
<evidence type="ECO:0000256" key="2">
    <source>
        <dbReference type="ARBA" id="ARBA00022630"/>
    </source>
</evidence>
<name>A0A6V8LJ40_9ACTN</name>